<organism evidence="2 3">
    <name type="scientific">Deferribacter autotrophicus</name>
    <dbReference type="NCBI Taxonomy" id="500465"/>
    <lineage>
        <taxon>Bacteria</taxon>
        <taxon>Pseudomonadati</taxon>
        <taxon>Deferribacterota</taxon>
        <taxon>Deferribacteres</taxon>
        <taxon>Deferribacterales</taxon>
        <taxon>Deferribacteraceae</taxon>
        <taxon>Deferribacter</taxon>
    </lineage>
</organism>
<dbReference type="RefSeq" id="WP_149267466.1">
    <property type="nucleotide sequence ID" value="NZ_VFJB01000010.1"/>
</dbReference>
<feature type="domain" description="Membrane iron-sulfur containing protein FtrD-like" evidence="1">
    <location>
        <begin position="42"/>
        <end position="144"/>
    </location>
</feature>
<dbReference type="Pfam" id="PF10080">
    <property type="entry name" value="FtrD-like"/>
    <property type="match status" value="1"/>
</dbReference>
<name>A0A5A8F4Z6_9BACT</name>
<evidence type="ECO:0000313" key="3">
    <source>
        <dbReference type="Proteomes" id="UP000322876"/>
    </source>
</evidence>
<dbReference type="AlphaFoldDB" id="A0A5A8F4Z6"/>
<reference evidence="2 3" key="1">
    <citation type="submission" date="2019-06" db="EMBL/GenBank/DDBJ databases">
        <title>Genomic insights into carbon and energy metabolism of Deferribacter autotrophicus revealed new metabolic traits in the phylum Deferribacteres.</title>
        <authorList>
            <person name="Slobodkin A.I."/>
            <person name="Slobodkina G.B."/>
            <person name="Allioux M."/>
            <person name="Alain K."/>
            <person name="Jebbar M."/>
            <person name="Shadrin V."/>
            <person name="Kublanov I.V."/>
            <person name="Toshchakov S.V."/>
            <person name="Bonch-Osmolovskaya E.A."/>
        </authorList>
    </citation>
    <scope>NUCLEOTIDE SEQUENCE [LARGE SCALE GENOMIC DNA]</scope>
    <source>
        <strain evidence="2 3">SL50</strain>
    </source>
</reference>
<sequence length="144" mass="16422">MLKIRNLVLSLLVLFILISCGGGKYKNVTAENGIVKIPVNEVNDGKIHYYVYKTPNKEIKFFILADNHGTIRAAFDACDVCYPEKKGYRQEGDFVICNNCGQRFHESKINEVKGGCNPAPLKRNYDKNFIYIKVNDILQGSFYF</sequence>
<comment type="caution">
    <text evidence="2">The sequence shown here is derived from an EMBL/GenBank/DDBJ whole genome shotgun (WGS) entry which is preliminary data.</text>
</comment>
<dbReference type="Proteomes" id="UP000322876">
    <property type="component" value="Unassembled WGS sequence"/>
</dbReference>
<keyword evidence="3" id="KW-1185">Reference proteome</keyword>
<dbReference type="InterPro" id="IPR018758">
    <property type="entry name" value="FtrD-like"/>
</dbReference>
<dbReference type="EMBL" id="VFJB01000010">
    <property type="protein sequence ID" value="KAA0256888.1"/>
    <property type="molecule type" value="Genomic_DNA"/>
</dbReference>
<proteinExistence type="predicted"/>
<dbReference type="OrthoDB" id="9792533at2"/>
<protein>
    <submittedName>
        <fullName evidence="2">DUF2318 domain-containing protein</fullName>
    </submittedName>
</protein>
<evidence type="ECO:0000313" key="2">
    <source>
        <dbReference type="EMBL" id="KAA0256888.1"/>
    </source>
</evidence>
<accession>A0A5A8F4Z6</accession>
<dbReference type="PROSITE" id="PS51257">
    <property type="entry name" value="PROKAR_LIPOPROTEIN"/>
    <property type="match status" value="1"/>
</dbReference>
<evidence type="ECO:0000259" key="1">
    <source>
        <dbReference type="Pfam" id="PF10080"/>
    </source>
</evidence>
<gene>
    <name evidence="2" type="ORF">FHQ18_12240</name>
</gene>